<dbReference type="AlphaFoldDB" id="A0A183E7Q1"/>
<dbReference type="EMBL" id="UYRT01084518">
    <property type="protein sequence ID" value="VDN28951.1"/>
    <property type="molecule type" value="Genomic_DNA"/>
</dbReference>
<gene>
    <name evidence="1" type="ORF">GPUH_LOCUS16992</name>
</gene>
<reference evidence="3" key="1">
    <citation type="submission" date="2016-06" db="UniProtKB">
        <authorList>
            <consortium name="WormBaseParasite"/>
        </authorList>
    </citation>
    <scope>IDENTIFICATION</scope>
</reference>
<protein>
    <submittedName>
        <fullName evidence="3">F-box domain-containing protein</fullName>
    </submittedName>
</protein>
<name>A0A183E7Q1_9BILA</name>
<evidence type="ECO:0000313" key="3">
    <source>
        <dbReference type="WBParaSite" id="GPUH_0001701401-mRNA-1"/>
    </source>
</evidence>
<organism evidence="3">
    <name type="scientific">Gongylonema pulchrum</name>
    <dbReference type="NCBI Taxonomy" id="637853"/>
    <lineage>
        <taxon>Eukaryota</taxon>
        <taxon>Metazoa</taxon>
        <taxon>Ecdysozoa</taxon>
        <taxon>Nematoda</taxon>
        <taxon>Chromadorea</taxon>
        <taxon>Rhabditida</taxon>
        <taxon>Spirurina</taxon>
        <taxon>Spiruromorpha</taxon>
        <taxon>Spiruroidea</taxon>
        <taxon>Gongylonematidae</taxon>
        <taxon>Gongylonema</taxon>
    </lineage>
</organism>
<reference evidence="1 2" key="2">
    <citation type="submission" date="2018-11" db="EMBL/GenBank/DDBJ databases">
        <authorList>
            <consortium name="Pathogen Informatics"/>
        </authorList>
    </citation>
    <scope>NUCLEOTIDE SEQUENCE [LARGE SCALE GENOMIC DNA]</scope>
</reference>
<sequence length="226" mass="25592">MALILPLNIAASVQRCCSCRAGTSRLTDQIIQIIVNRASLFDVIKWQQISKGFRQAAQKRLDAYTVVDIKVYGGLRQLRHKAGAGSEYDWHPSLALMLVELEPNRLGIAIDSELKPRDVTALLRLLFTLRRKVEQLFVDSPVIELLVAQINKEQINMLIEIVGLSRKLSHCQSRCSKKLEVAPRQRTHLPEAPFFPSLKKLSIVSKVTLIHTVQLVPLNLFYCNDE</sequence>
<accession>A0A183E7Q1</accession>
<keyword evidence="2" id="KW-1185">Reference proteome</keyword>
<dbReference type="WBParaSite" id="GPUH_0001701401-mRNA-1">
    <property type="protein sequence ID" value="GPUH_0001701401-mRNA-1"/>
    <property type="gene ID" value="GPUH_0001701401"/>
</dbReference>
<evidence type="ECO:0000313" key="2">
    <source>
        <dbReference type="Proteomes" id="UP000271098"/>
    </source>
</evidence>
<proteinExistence type="predicted"/>
<dbReference type="OrthoDB" id="5845603at2759"/>
<evidence type="ECO:0000313" key="1">
    <source>
        <dbReference type="EMBL" id="VDN28951.1"/>
    </source>
</evidence>
<dbReference type="Proteomes" id="UP000271098">
    <property type="component" value="Unassembled WGS sequence"/>
</dbReference>